<dbReference type="InterPro" id="IPR012338">
    <property type="entry name" value="Beta-lactam/transpept-like"/>
</dbReference>
<evidence type="ECO:0000313" key="5">
    <source>
        <dbReference type="Proteomes" id="UP000076874"/>
    </source>
</evidence>
<dbReference type="OrthoDB" id="428260at2759"/>
<evidence type="ECO:0000256" key="1">
    <source>
        <dbReference type="ARBA" id="ARBA00009009"/>
    </source>
</evidence>
<sequence length="418" mass="44753">MSDEIEMRFKSALDVGKINGAVLCATNAAGNFVYNNALGHRILLSGETRPQQLDDILCIALATKLVTTIAALQCVEDGLLTLDGDLAAVAPELAAKQVLTGFSGEDNNVPLLESSQTSTPITLTMLLTHTCGQSYYFLDPNIAKWRNTFAATASSENERQPVEDAFDYPLSFPPGTGWMYGPGVDWAGRIVERVTGRTLGEHVQQRILAPLGIADAQFYPVTRADLRDRLVDLNPQDPGALGSAVLGGGGAMNKHTRGDFGGHGLFMAAVDYAQVLRALLANDGTLLRPATVDAMFADTHLTPEAAKAHEAALAGPLGAFFRPDPDTATKTSHGLGGLLTLEDAAGWHGARTLTWGGGLTLVWFVDRTNDLCGICAIQPKLPIGGSDRILHLKQVFSRGVYKKHAAWKAQQQQQQQKV</sequence>
<evidence type="ECO:0000259" key="3">
    <source>
        <dbReference type="Pfam" id="PF00144"/>
    </source>
</evidence>
<keyword evidence="5" id="KW-1185">Reference proteome</keyword>
<organism evidence="4 5">
    <name type="scientific">Niveomyces insectorum RCEF 264</name>
    <dbReference type="NCBI Taxonomy" id="1081102"/>
    <lineage>
        <taxon>Eukaryota</taxon>
        <taxon>Fungi</taxon>
        <taxon>Dikarya</taxon>
        <taxon>Ascomycota</taxon>
        <taxon>Pezizomycotina</taxon>
        <taxon>Sordariomycetes</taxon>
        <taxon>Hypocreomycetidae</taxon>
        <taxon>Hypocreales</taxon>
        <taxon>Cordycipitaceae</taxon>
        <taxon>Niveomyces</taxon>
    </lineage>
</organism>
<dbReference type="AlphaFoldDB" id="A0A162MGQ5"/>
<evidence type="ECO:0000256" key="2">
    <source>
        <dbReference type="ARBA" id="ARBA00022801"/>
    </source>
</evidence>
<dbReference type="InterPro" id="IPR050789">
    <property type="entry name" value="Diverse_Enzym_Activities"/>
</dbReference>
<protein>
    <submittedName>
        <fullName evidence="4">Beta-lactamase/transpeptidase-like protein</fullName>
    </submittedName>
</protein>
<dbReference type="Gene3D" id="3.40.710.10">
    <property type="entry name" value="DD-peptidase/beta-lactamase superfamily"/>
    <property type="match status" value="1"/>
</dbReference>
<proteinExistence type="inferred from homology"/>
<feature type="domain" description="Beta-lactamase-related" evidence="3">
    <location>
        <begin position="16"/>
        <end position="372"/>
    </location>
</feature>
<gene>
    <name evidence="4" type="ORF">SPI_08037</name>
</gene>
<keyword evidence="2" id="KW-0378">Hydrolase</keyword>
<dbReference type="InterPro" id="IPR001466">
    <property type="entry name" value="Beta-lactam-related"/>
</dbReference>
<dbReference type="SUPFAM" id="SSF56601">
    <property type="entry name" value="beta-lactamase/transpeptidase-like"/>
    <property type="match status" value="1"/>
</dbReference>
<dbReference type="PANTHER" id="PTHR43283:SF17">
    <property type="entry name" value="(LOVD), PUTATIVE (AFU_ORTHOLOGUE AFUA_5G00920)-RELATED"/>
    <property type="match status" value="1"/>
</dbReference>
<dbReference type="Pfam" id="PF00144">
    <property type="entry name" value="Beta-lactamase"/>
    <property type="match status" value="1"/>
</dbReference>
<dbReference type="EMBL" id="AZHD01000018">
    <property type="protein sequence ID" value="OAA55830.1"/>
    <property type="molecule type" value="Genomic_DNA"/>
</dbReference>
<reference evidence="4 5" key="1">
    <citation type="journal article" date="2016" name="Genome Biol. Evol.">
        <title>Divergent and convergent evolution of fungal pathogenicity.</title>
        <authorList>
            <person name="Shang Y."/>
            <person name="Xiao G."/>
            <person name="Zheng P."/>
            <person name="Cen K."/>
            <person name="Zhan S."/>
            <person name="Wang C."/>
        </authorList>
    </citation>
    <scope>NUCLEOTIDE SEQUENCE [LARGE SCALE GENOMIC DNA]</scope>
    <source>
        <strain evidence="4 5">RCEF 264</strain>
    </source>
</reference>
<dbReference type="PANTHER" id="PTHR43283">
    <property type="entry name" value="BETA-LACTAMASE-RELATED"/>
    <property type="match status" value="1"/>
</dbReference>
<dbReference type="Proteomes" id="UP000076874">
    <property type="component" value="Unassembled WGS sequence"/>
</dbReference>
<name>A0A162MGQ5_9HYPO</name>
<accession>A0A162MGQ5</accession>
<evidence type="ECO:0000313" key="4">
    <source>
        <dbReference type="EMBL" id="OAA55830.1"/>
    </source>
</evidence>
<comment type="caution">
    <text evidence="4">The sequence shown here is derived from an EMBL/GenBank/DDBJ whole genome shotgun (WGS) entry which is preliminary data.</text>
</comment>
<dbReference type="STRING" id="1081102.A0A162MGQ5"/>
<dbReference type="GO" id="GO:0016787">
    <property type="term" value="F:hydrolase activity"/>
    <property type="evidence" value="ECO:0007669"/>
    <property type="project" value="UniProtKB-KW"/>
</dbReference>
<comment type="similarity">
    <text evidence="1">Belongs to the class-A beta-lactamase family.</text>
</comment>